<dbReference type="AlphaFoldDB" id="A0A1X7SZM5"/>
<dbReference type="EnsemblMetazoa" id="Aqu2.1.07641_001">
    <property type="protein sequence ID" value="Aqu2.1.07641_001"/>
    <property type="gene ID" value="Aqu2.1.07641"/>
</dbReference>
<evidence type="ECO:0000313" key="1">
    <source>
        <dbReference type="EnsemblMetazoa" id="Aqu2.1.07641_001"/>
    </source>
</evidence>
<name>A0A1X7SZM5_AMPQE</name>
<sequence length="107" mass="11933">MQMAAGLQPHFDQENYVNDLGEEEEEQRRELIMACVSGVIAGVFAAFTQGQVVVSNSGEGGGKGVGRPFLSLDTYEVEYLSRSSVYWRSHDCWQFTLEAHSSYTFKA</sequence>
<proteinExistence type="predicted"/>
<accession>A0A1X7SZM5</accession>
<dbReference type="InParanoid" id="A0A1X7SZM5"/>
<organism evidence="1">
    <name type="scientific">Amphimedon queenslandica</name>
    <name type="common">Sponge</name>
    <dbReference type="NCBI Taxonomy" id="400682"/>
    <lineage>
        <taxon>Eukaryota</taxon>
        <taxon>Metazoa</taxon>
        <taxon>Porifera</taxon>
        <taxon>Demospongiae</taxon>
        <taxon>Heteroscleromorpha</taxon>
        <taxon>Haplosclerida</taxon>
        <taxon>Niphatidae</taxon>
        <taxon>Amphimedon</taxon>
    </lineage>
</organism>
<reference evidence="1" key="1">
    <citation type="submission" date="2017-05" db="UniProtKB">
        <authorList>
            <consortium name="EnsemblMetazoa"/>
        </authorList>
    </citation>
    <scope>IDENTIFICATION</scope>
</reference>
<protein>
    <submittedName>
        <fullName evidence="1">Uncharacterized protein</fullName>
    </submittedName>
</protein>